<feature type="coiled-coil region" evidence="1">
    <location>
        <begin position="20"/>
        <end position="47"/>
    </location>
</feature>
<name>A0A4Y2U873_ARAVE</name>
<keyword evidence="1" id="KW-0175">Coiled coil</keyword>
<dbReference type="AlphaFoldDB" id="A0A4Y2U873"/>
<dbReference type="Proteomes" id="UP000499080">
    <property type="component" value="Unassembled WGS sequence"/>
</dbReference>
<gene>
    <name evidence="2" type="ORF">AVEN_160465_1</name>
</gene>
<reference evidence="2 3" key="1">
    <citation type="journal article" date="2019" name="Sci. Rep.">
        <title>Orb-weaving spider Araneus ventricosus genome elucidates the spidroin gene catalogue.</title>
        <authorList>
            <person name="Kono N."/>
            <person name="Nakamura H."/>
            <person name="Ohtoshi R."/>
            <person name="Moran D.A.P."/>
            <person name="Shinohara A."/>
            <person name="Yoshida Y."/>
            <person name="Fujiwara M."/>
            <person name="Mori M."/>
            <person name="Tomita M."/>
            <person name="Arakawa K."/>
        </authorList>
    </citation>
    <scope>NUCLEOTIDE SEQUENCE [LARGE SCALE GENOMIC DNA]</scope>
</reference>
<evidence type="ECO:0000313" key="3">
    <source>
        <dbReference type="Proteomes" id="UP000499080"/>
    </source>
</evidence>
<evidence type="ECO:0000313" key="2">
    <source>
        <dbReference type="EMBL" id="GBO08261.1"/>
    </source>
</evidence>
<protein>
    <submittedName>
        <fullName evidence="2">Uncharacterized protein</fullName>
    </submittedName>
</protein>
<organism evidence="2 3">
    <name type="scientific">Araneus ventricosus</name>
    <name type="common">Orbweaver spider</name>
    <name type="synonym">Epeira ventricosa</name>
    <dbReference type="NCBI Taxonomy" id="182803"/>
    <lineage>
        <taxon>Eukaryota</taxon>
        <taxon>Metazoa</taxon>
        <taxon>Ecdysozoa</taxon>
        <taxon>Arthropoda</taxon>
        <taxon>Chelicerata</taxon>
        <taxon>Arachnida</taxon>
        <taxon>Araneae</taxon>
        <taxon>Araneomorphae</taxon>
        <taxon>Entelegynae</taxon>
        <taxon>Araneoidea</taxon>
        <taxon>Araneidae</taxon>
        <taxon>Araneus</taxon>
    </lineage>
</organism>
<evidence type="ECO:0000256" key="1">
    <source>
        <dbReference type="SAM" id="Coils"/>
    </source>
</evidence>
<proteinExistence type="predicted"/>
<comment type="caution">
    <text evidence="2">The sequence shown here is derived from an EMBL/GenBank/DDBJ whole genome shotgun (WGS) entry which is preliminary data.</text>
</comment>
<dbReference type="EMBL" id="BGPR01034068">
    <property type="protein sequence ID" value="GBO08261.1"/>
    <property type="molecule type" value="Genomic_DNA"/>
</dbReference>
<keyword evidence="3" id="KW-1185">Reference proteome</keyword>
<sequence>MKNSQCILQYNETSDEITQKRSVRNEADGLRRARERLDQRRNSLSQQSRTVLHVTVLHGDGATRRRCYTETVLQSYRWSGRGELMP</sequence>
<accession>A0A4Y2U873</accession>